<dbReference type="AlphaFoldDB" id="A0AAV2F724"/>
<keyword evidence="3" id="KW-1185">Reference proteome</keyword>
<evidence type="ECO:0000313" key="2">
    <source>
        <dbReference type="EMBL" id="CAL1394036.1"/>
    </source>
</evidence>
<dbReference type="EMBL" id="OZ034819">
    <property type="protein sequence ID" value="CAL1394036.1"/>
    <property type="molecule type" value="Genomic_DNA"/>
</dbReference>
<sequence>MAHKSLRHELLDSGSRLSLSGRSKENADGVRCADFPSGMKGRSSAEVWLEGDTENGGDMEGDGVKVYL</sequence>
<evidence type="ECO:0000256" key="1">
    <source>
        <dbReference type="SAM" id="MobiDB-lite"/>
    </source>
</evidence>
<feature type="region of interest" description="Disordered" evidence="1">
    <location>
        <begin position="1"/>
        <end position="68"/>
    </location>
</feature>
<reference evidence="2 3" key="1">
    <citation type="submission" date="2024-04" db="EMBL/GenBank/DDBJ databases">
        <authorList>
            <person name="Fracassetti M."/>
        </authorList>
    </citation>
    <scope>NUCLEOTIDE SEQUENCE [LARGE SCALE GENOMIC DNA]</scope>
</reference>
<accession>A0AAV2F724</accession>
<feature type="compositionally biased region" description="Acidic residues" evidence="1">
    <location>
        <begin position="49"/>
        <end position="61"/>
    </location>
</feature>
<protein>
    <submittedName>
        <fullName evidence="2">Uncharacterized protein</fullName>
    </submittedName>
</protein>
<dbReference type="Proteomes" id="UP001497516">
    <property type="component" value="Chromosome 6"/>
</dbReference>
<name>A0AAV2F724_9ROSI</name>
<gene>
    <name evidence="2" type="ORF">LTRI10_LOCUS34563</name>
</gene>
<evidence type="ECO:0000313" key="3">
    <source>
        <dbReference type="Proteomes" id="UP001497516"/>
    </source>
</evidence>
<proteinExistence type="predicted"/>
<organism evidence="2 3">
    <name type="scientific">Linum trigynum</name>
    <dbReference type="NCBI Taxonomy" id="586398"/>
    <lineage>
        <taxon>Eukaryota</taxon>
        <taxon>Viridiplantae</taxon>
        <taxon>Streptophyta</taxon>
        <taxon>Embryophyta</taxon>
        <taxon>Tracheophyta</taxon>
        <taxon>Spermatophyta</taxon>
        <taxon>Magnoliopsida</taxon>
        <taxon>eudicotyledons</taxon>
        <taxon>Gunneridae</taxon>
        <taxon>Pentapetalae</taxon>
        <taxon>rosids</taxon>
        <taxon>fabids</taxon>
        <taxon>Malpighiales</taxon>
        <taxon>Linaceae</taxon>
        <taxon>Linum</taxon>
    </lineage>
</organism>